<dbReference type="Proteomes" id="UP000663844">
    <property type="component" value="Unassembled WGS sequence"/>
</dbReference>
<evidence type="ECO:0000313" key="3">
    <source>
        <dbReference type="Proteomes" id="UP000663844"/>
    </source>
</evidence>
<organism evidence="2 3">
    <name type="scientific">Adineta steineri</name>
    <dbReference type="NCBI Taxonomy" id="433720"/>
    <lineage>
        <taxon>Eukaryota</taxon>
        <taxon>Metazoa</taxon>
        <taxon>Spiralia</taxon>
        <taxon>Gnathifera</taxon>
        <taxon>Rotifera</taxon>
        <taxon>Eurotatoria</taxon>
        <taxon>Bdelloidea</taxon>
        <taxon>Adinetida</taxon>
        <taxon>Adinetidae</taxon>
        <taxon>Adineta</taxon>
    </lineage>
</organism>
<feature type="compositionally biased region" description="Polar residues" evidence="1">
    <location>
        <begin position="56"/>
        <end position="67"/>
    </location>
</feature>
<feature type="non-terminal residue" evidence="2">
    <location>
        <position position="1"/>
    </location>
</feature>
<dbReference type="EMBL" id="CAJOAZ010018086">
    <property type="protein sequence ID" value="CAF4322380.1"/>
    <property type="molecule type" value="Genomic_DNA"/>
</dbReference>
<evidence type="ECO:0000313" key="2">
    <source>
        <dbReference type="EMBL" id="CAF4322380.1"/>
    </source>
</evidence>
<proteinExistence type="predicted"/>
<sequence length="67" mass="7588">PNPLSPANLEAALLYRNNRVEYDRCVTQMIQETLDIDDDDDDDGNGQIEDGDALRQKSTILRHSITE</sequence>
<reference evidence="2" key="1">
    <citation type="submission" date="2021-02" db="EMBL/GenBank/DDBJ databases">
        <authorList>
            <person name="Nowell W R."/>
        </authorList>
    </citation>
    <scope>NUCLEOTIDE SEQUENCE</scope>
</reference>
<feature type="region of interest" description="Disordered" evidence="1">
    <location>
        <begin position="34"/>
        <end position="67"/>
    </location>
</feature>
<dbReference type="AlphaFoldDB" id="A0A820J791"/>
<name>A0A820J791_9BILA</name>
<feature type="compositionally biased region" description="Acidic residues" evidence="1">
    <location>
        <begin position="34"/>
        <end position="44"/>
    </location>
</feature>
<gene>
    <name evidence="2" type="ORF">OXD698_LOCUS47244</name>
</gene>
<protein>
    <submittedName>
        <fullName evidence="2">Uncharacterized protein</fullName>
    </submittedName>
</protein>
<comment type="caution">
    <text evidence="2">The sequence shown here is derived from an EMBL/GenBank/DDBJ whole genome shotgun (WGS) entry which is preliminary data.</text>
</comment>
<evidence type="ECO:0000256" key="1">
    <source>
        <dbReference type="SAM" id="MobiDB-lite"/>
    </source>
</evidence>
<accession>A0A820J791</accession>